<dbReference type="Ensembl" id="ENSCMIT00000014291.1">
    <property type="protein sequence ID" value="ENSCMIP00000013987.1"/>
    <property type="gene ID" value="ENSCMIG00000006968.1"/>
</dbReference>
<dbReference type="SMART" id="SM00409">
    <property type="entry name" value="IG"/>
    <property type="match status" value="1"/>
</dbReference>
<reference evidence="6" key="2">
    <citation type="journal article" date="2007" name="PLoS Biol.">
        <title>Survey sequencing and comparative analysis of the elephant shark (Callorhinchus milii) genome.</title>
        <authorList>
            <person name="Venkatesh B."/>
            <person name="Kirkness E.F."/>
            <person name="Loh Y.H."/>
            <person name="Halpern A.L."/>
            <person name="Lee A.P."/>
            <person name="Johnson J."/>
            <person name="Dandona N."/>
            <person name="Viswanathan L.D."/>
            <person name="Tay A."/>
            <person name="Venter J.C."/>
            <person name="Strausberg R.L."/>
            <person name="Brenner S."/>
        </authorList>
    </citation>
    <scope>NUCLEOTIDE SEQUENCE [LARGE SCALE GENOMIC DNA]</scope>
</reference>
<dbReference type="Gene3D" id="2.60.40.10">
    <property type="entry name" value="Immunoglobulins"/>
    <property type="match status" value="1"/>
</dbReference>
<keyword evidence="3" id="KW-1133">Transmembrane helix</keyword>
<reference evidence="6" key="1">
    <citation type="journal article" date="2006" name="Science">
        <title>Ancient noncoding elements conserved in the human genome.</title>
        <authorList>
            <person name="Venkatesh B."/>
            <person name="Kirkness E.F."/>
            <person name="Loh Y.H."/>
            <person name="Halpern A.L."/>
            <person name="Lee A.P."/>
            <person name="Johnson J."/>
            <person name="Dandona N."/>
            <person name="Viswanathan L.D."/>
            <person name="Tay A."/>
            <person name="Venter J.C."/>
            <person name="Strausberg R.L."/>
            <person name="Brenner S."/>
        </authorList>
    </citation>
    <scope>NUCLEOTIDE SEQUENCE [LARGE SCALE GENOMIC DNA]</scope>
</reference>
<protein>
    <recommendedName>
        <fullName evidence="4">Ig-like domain-containing protein</fullName>
    </recommendedName>
</protein>
<dbReference type="Proteomes" id="UP000314986">
    <property type="component" value="Unassembled WGS sequence"/>
</dbReference>
<reference evidence="6" key="3">
    <citation type="journal article" date="2014" name="Nature">
        <title>Elephant shark genome provides unique insights into gnathostome evolution.</title>
        <authorList>
            <consortium name="International Elephant Shark Genome Sequencing Consortium"/>
            <person name="Venkatesh B."/>
            <person name="Lee A.P."/>
            <person name="Ravi V."/>
            <person name="Maurya A.K."/>
            <person name="Lian M.M."/>
            <person name="Swann J.B."/>
            <person name="Ohta Y."/>
            <person name="Flajnik M.F."/>
            <person name="Sutoh Y."/>
            <person name="Kasahara M."/>
            <person name="Hoon S."/>
            <person name="Gangu V."/>
            <person name="Roy S.W."/>
            <person name="Irimia M."/>
            <person name="Korzh V."/>
            <person name="Kondrychyn I."/>
            <person name="Lim Z.W."/>
            <person name="Tay B.H."/>
            <person name="Tohari S."/>
            <person name="Kong K.W."/>
            <person name="Ho S."/>
            <person name="Lorente-Galdos B."/>
            <person name="Quilez J."/>
            <person name="Marques-Bonet T."/>
            <person name="Raney B.J."/>
            <person name="Ingham P.W."/>
            <person name="Tay A."/>
            <person name="Hillier L.W."/>
            <person name="Minx P."/>
            <person name="Boehm T."/>
            <person name="Wilson R.K."/>
            <person name="Brenner S."/>
            <person name="Warren W.C."/>
        </authorList>
    </citation>
    <scope>NUCLEOTIDE SEQUENCE [LARGE SCALE GENOMIC DNA]</scope>
</reference>
<keyword evidence="3" id="KW-0472">Membrane</keyword>
<dbReference type="PROSITE" id="PS50835">
    <property type="entry name" value="IG_LIKE"/>
    <property type="match status" value="1"/>
</dbReference>
<dbReference type="STRING" id="7868.ENSCMIP00000013987"/>
<reference evidence="5" key="4">
    <citation type="submission" date="2025-08" db="UniProtKB">
        <authorList>
            <consortium name="Ensembl"/>
        </authorList>
    </citation>
    <scope>IDENTIFICATION</scope>
</reference>
<dbReference type="CDD" id="cd00099">
    <property type="entry name" value="IgV"/>
    <property type="match status" value="1"/>
</dbReference>
<keyword evidence="3" id="KW-0812">Transmembrane</keyword>
<evidence type="ECO:0000259" key="4">
    <source>
        <dbReference type="PROSITE" id="PS50835"/>
    </source>
</evidence>
<evidence type="ECO:0000256" key="2">
    <source>
        <dbReference type="ARBA" id="ARBA00022859"/>
    </source>
</evidence>
<dbReference type="Pfam" id="PF07686">
    <property type="entry name" value="V-set"/>
    <property type="match status" value="1"/>
</dbReference>
<name>A0A4W3HFS0_CALMI</name>
<dbReference type="InterPro" id="IPR013106">
    <property type="entry name" value="Ig_V-set"/>
</dbReference>
<dbReference type="PANTHER" id="PTHR23268">
    <property type="entry name" value="T-CELL RECEPTOR BETA CHAIN"/>
    <property type="match status" value="1"/>
</dbReference>
<dbReference type="InterPro" id="IPR007110">
    <property type="entry name" value="Ig-like_dom"/>
</dbReference>
<dbReference type="SMART" id="SM00406">
    <property type="entry name" value="IGv"/>
    <property type="match status" value="1"/>
</dbReference>
<keyword evidence="1" id="KW-0732">Signal</keyword>
<dbReference type="InterPro" id="IPR036179">
    <property type="entry name" value="Ig-like_dom_sf"/>
</dbReference>
<dbReference type="AlphaFoldDB" id="A0A4W3HFS0"/>
<evidence type="ECO:0000256" key="3">
    <source>
        <dbReference type="SAM" id="Phobius"/>
    </source>
</evidence>
<proteinExistence type="predicted"/>
<evidence type="ECO:0000313" key="6">
    <source>
        <dbReference type="Proteomes" id="UP000314986"/>
    </source>
</evidence>
<accession>A0A4W3HFS0</accession>
<dbReference type="GO" id="GO:0007166">
    <property type="term" value="P:cell surface receptor signaling pathway"/>
    <property type="evidence" value="ECO:0007669"/>
    <property type="project" value="TreeGrafter"/>
</dbReference>
<keyword evidence="6" id="KW-1185">Reference proteome</keyword>
<sequence>MQGLLLLYYYLSLPLRFPVGGSHCYIVFAGLSLGALVTQWPRTVTAREGETVSLNCHQDDSSLYTMLWYIQPHQGGLTLIGYNEHSTIYEDKFKSGYNITKTTNRMNSTLEISSMNPTQEGVYYCAAREGHSVRERQISRT</sequence>
<dbReference type="InterPro" id="IPR013783">
    <property type="entry name" value="Ig-like_fold"/>
</dbReference>
<dbReference type="InterPro" id="IPR050413">
    <property type="entry name" value="TCR_beta_variable"/>
</dbReference>
<dbReference type="GeneTree" id="ENSGT00970000196765"/>
<dbReference type="PANTHER" id="PTHR23268:SF117">
    <property type="entry name" value="T CELL RECEPTOR BETA VARIABLE 29-1"/>
    <property type="match status" value="1"/>
</dbReference>
<dbReference type="InterPro" id="IPR003598">
    <property type="entry name" value="Ig_sub2"/>
</dbReference>
<dbReference type="GO" id="GO:0002376">
    <property type="term" value="P:immune system process"/>
    <property type="evidence" value="ECO:0007669"/>
    <property type="project" value="UniProtKB-KW"/>
</dbReference>
<dbReference type="OMA" id="YCASSQH"/>
<dbReference type="InParanoid" id="A0A4W3HFS0"/>
<dbReference type="InterPro" id="IPR003599">
    <property type="entry name" value="Ig_sub"/>
</dbReference>
<dbReference type="SUPFAM" id="SSF48726">
    <property type="entry name" value="Immunoglobulin"/>
    <property type="match status" value="1"/>
</dbReference>
<organism evidence="5 6">
    <name type="scientific">Callorhinchus milii</name>
    <name type="common">Ghost shark</name>
    <dbReference type="NCBI Taxonomy" id="7868"/>
    <lineage>
        <taxon>Eukaryota</taxon>
        <taxon>Metazoa</taxon>
        <taxon>Chordata</taxon>
        <taxon>Craniata</taxon>
        <taxon>Vertebrata</taxon>
        <taxon>Chondrichthyes</taxon>
        <taxon>Holocephali</taxon>
        <taxon>Chimaeriformes</taxon>
        <taxon>Callorhinchidae</taxon>
        <taxon>Callorhinchus</taxon>
    </lineage>
</organism>
<evidence type="ECO:0000313" key="5">
    <source>
        <dbReference type="Ensembl" id="ENSCMIP00000013987.1"/>
    </source>
</evidence>
<reference evidence="5" key="5">
    <citation type="submission" date="2025-09" db="UniProtKB">
        <authorList>
            <consortium name="Ensembl"/>
        </authorList>
    </citation>
    <scope>IDENTIFICATION</scope>
</reference>
<feature type="transmembrane region" description="Helical" evidence="3">
    <location>
        <begin position="20"/>
        <end position="38"/>
    </location>
</feature>
<feature type="domain" description="Ig-like" evidence="4">
    <location>
        <begin position="35"/>
        <end position="139"/>
    </location>
</feature>
<dbReference type="SMART" id="SM00408">
    <property type="entry name" value="IGc2"/>
    <property type="match status" value="1"/>
</dbReference>
<keyword evidence="2" id="KW-0391">Immunity</keyword>
<evidence type="ECO:0000256" key="1">
    <source>
        <dbReference type="ARBA" id="ARBA00022729"/>
    </source>
</evidence>
<dbReference type="GO" id="GO:0005886">
    <property type="term" value="C:plasma membrane"/>
    <property type="evidence" value="ECO:0007669"/>
    <property type="project" value="TreeGrafter"/>
</dbReference>